<evidence type="ECO:0000313" key="9">
    <source>
        <dbReference type="EMBL" id="USS91300.1"/>
    </source>
</evidence>
<evidence type="ECO:0000256" key="4">
    <source>
        <dbReference type="ARBA" id="ARBA00022692"/>
    </source>
</evidence>
<evidence type="ECO:0000259" key="8">
    <source>
        <dbReference type="PROSITE" id="PS50850"/>
    </source>
</evidence>
<sequence length="298" mass="32431">MLCGFSHTLIEFYIYRAIAGIGASLFVPNVWAFIGSNFDGKQLDMVMGIVMSALSLSIAVGVPLGTTLAQLSNWHMAFWGSALLTLLAFLLILFAPEQNPINGKPFSYLTSFKNVFLAKNAVPALMITLSWMIGFYGVYTFLGSYIQSDFNLNIAMTGYVFVAYGLSNFIASFFGGRVMSILGKKKSINLNAIFSIILILGFIVFKNNIWLILILLVLLAFAQGFGVTSLNAYIVNVVPSNRSTLMSLNSSFLYLGLTFGSGIGGIIYESFGFTGVCLMASLGLFVAMIITNLLKNKN</sequence>
<keyword evidence="5 7" id="KW-1133">Transmembrane helix</keyword>
<keyword evidence="10" id="KW-1185">Reference proteome</keyword>
<keyword evidence="6 7" id="KW-0472">Membrane</keyword>
<feature type="transmembrane region" description="Helical" evidence="7">
    <location>
        <begin position="76"/>
        <end position="95"/>
    </location>
</feature>
<dbReference type="PROSITE" id="PS50850">
    <property type="entry name" value="MFS"/>
    <property type="match status" value="1"/>
</dbReference>
<feature type="domain" description="Major facilitator superfamily (MFS) profile" evidence="8">
    <location>
        <begin position="1"/>
        <end position="298"/>
    </location>
</feature>
<reference evidence="9" key="1">
    <citation type="submission" date="2022-05" db="EMBL/GenBank/DDBJ databases">
        <authorList>
            <person name="Oliphant S.A."/>
            <person name="Watson-Haigh N.S."/>
            <person name="Sumby K.M."/>
            <person name="Gardner J.M."/>
            <person name="Jiranek V."/>
        </authorList>
    </citation>
    <scope>NUCLEOTIDE SEQUENCE</scope>
    <source>
        <strain evidence="9">KI4_A6</strain>
    </source>
</reference>
<evidence type="ECO:0000256" key="2">
    <source>
        <dbReference type="ARBA" id="ARBA00022448"/>
    </source>
</evidence>
<evidence type="ECO:0000256" key="5">
    <source>
        <dbReference type="ARBA" id="ARBA00022989"/>
    </source>
</evidence>
<dbReference type="InterPro" id="IPR011701">
    <property type="entry name" value="MFS"/>
</dbReference>
<evidence type="ECO:0000256" key="7">
    <source>
        <dbReference type="SAM" id="Phobius"/>
    </source>
</evidence>
<dbReference type="InterPro" id="IPR036259">
    <property type="entry name" value="MFS_trans_sf"/>
</dbReference>
<dbReference type="InterPro" id="IPR050189">
    <property type="entry name" value="MFS_Efflux_Transporters"/>
</dbReference>
<accession>A0ABY5C1X3</accession>
<feature type="transmembrane region" description="Helical" evidence="7">
    <location>
        <begin position="154"/>
        <end position="176"/>
    </location>
</feature>
<comment type="subcellular location">
    <subcellularLocation>
        <location evidence="1">Cell membrane</location>
        <topology evidence="1">Multi-pass membrane protein</topology>
    </subcellularLocation>
</comment>
<dbReference type="SUPFAM" id="SSF103473">
    <property type="entry name" value="MFS general substrate transporter"/>
    <property type="match status" value="1"/>
</dbReference>
<dbReference type="Pfam" id="PF07690">
    <property type="entry name" value="MFS_1"/>
    <property type="match status" value="1"/>
</dbReference>
<feature type="transmembrane region" description="Helical" evidence="7">
    <location>
        <begin position="211"/>
        <end position="234"/>
    </location>
</feature>
<evidence type="ECO:0000256" key="3">
    <source>
        <dbReference type="ARBA" id="ARBA00022475"/>
    </source>
</evidence>
<evidence type="ECO:0000256" key="6">
    <source>
        <dbReference type="ARBA" id="ARBA00023136"/>
    </source>
</evidence>
<dbReference type="PANTHER" id="PTHR43124">
    <property type="entry name" value="PURINE EFFLUX PUMP PBUE"/>
    <property type="match status" value="1"/>
</dbReference>
<evidence type="ECO:0000313" key="10">
    <source>
        <dbReference type="Proteomes" id="UP001056164"/>
    </source>
</evidence>
<dbReference type="PANTHER" id="PTHR43124:SF3">
    <property type="entry name" value="CHLORAMPHENICOL EFFLUX PUMP RV0191"/>
    <property type="match status" value="1"/>
</dbReference>
<gene>
    <name evidence="9" type="ORF">M3M37_03650</name>
</gene>
<feature type="transmembrane region" description="Helical" evidence="7">
    <location>
        <begin position="12"/>
        <end position="34"/>
    </location>
</feature>
<name>A0ABY5C1X3_9LACO</name>
<dbReference type="RefSeq" id="WP_252795819.1">
    <property type="nucleotide sequence ID" value="NZ_CP097121.1"/>
</dbReference>
<keyword evidence="4 7" id="KW-0812">Transmembrane</keyword>
<evidence type="ECO:0000256" key="1">
    <source>
        <dbReference type="ARBA" id="ARBA00004651"/>
    </source>
</evidence>
<feature type="transmembrane region" description="Helical" evidence="7">
    <location>
        <begin position="246"/>
        <end position="267"/>
    </location>
</feature>
<protein>
    <submittedName>
        <fullName evidence="9">MFS transporter</fullName>
    </submittedName>
</protein>
<proteinExistence type="predicted"/>
<keyword evidence="3" id="KW-1003">Cell membrane</keyword>
<dbReference type="EMBL" id="CP097121">
    <property type="protein sequence ID" value="USS91300.1"/>
    <property type="molecule type" value="Genomic_DNA"/>
</dbReference>
<feature type="transmembrane region" description="Helical" evidence="7">
    <location>
        <begin position="46"/>
        <end position="64"/>
    </location>
</feature>
<feature type="transmembrane region" description="Helical" evidence="7">
    <location>
        <begin position="116"/>
        <end position="142"/>
    </location>
</feature>
<feature type="transmembrane region" description="Helical" evidence="7">
    <location>
        <begin position="188"/>
        <end position="205"/>
    </location>
</feature>
<dbReference type="InterPro" id="IPR020846">
    <property type="entry name" value="MFS_dom"/>
</dbReference>
<dbReference type="Proteomes" id="UP001056164">
    <property type="component" value="Chromosome"/>
</dbReference>
<dbReference type="Gene3D" id="1.20.1250.20">
    <property type="entry name" value="MFS general substrate transporter like domains"/>
    <property type="match status" value="1"/>
</dbReference>
<organism evidence="9 10">
    <name type="scientific">Fructilactobacillus carniphilus</name>
    <dbReference type="NCBI Taxonomy" id="2940297"/>
    <lineage>
        <taxon>Bacteria</taxon>
        <taxon>Bacillati</taxon>
        <taxon>Bacillota</taxon>
        <taxon>Bacilli</taxon>
        <taxon>Lactobacillales</taxon>
        <taxon>Lactobacillaceae</taxon>
        <taxon>Fructilactobacillus</taxon>
    </lineage>
</organism>
<feature type="transmembrane region" description="Helical" evidence="7">
    <location>
        <begin position="273"/>
        <end position="294"/>
    </location>
</feature>
<keyword evidence="2" id="KW-0813">Transport</keyword>